<dbReference type="SUPFAM" id="SSF54909">
    <property type="entry name" value="Dimeric alpha+beta barrel"/>
    <property type="match status" value="1"/>
</dbReference>
<evidence type="ECO:0000313" key="3">
    <source>
        <dbReference type="EMBL" id="TWH09636.1"/>
    </source>
</evidence>
<comment type="caution">
    <text evidence="3">The sequence shown here is derived from an EMBL/GenBank/DDBJ whole genome shotgun (WGS) entry which is preliminary data.</text>
</comment>
<evidence type="ECO:0000313" key="4">
    <source>
        <dbReference type="Proteomes" id="UP000321583"/>
    </source>
</evidence>
<keyword evidence="4" id="KW-1185">Reference proteome</keyword>
<keyword evidence="1" id="KW-0732">Signal</keyword>
<protein>
    <submittedName>
        <fullName evidence="3">Quinol monooxygenase YgiN</fullName>
    </submittedName>
</protein>
<dbReference type="AlphaFoldDB" id="A0A562DJ73"/>
<proteinExistence type="predicted"/>
<reference evidence="3 4" key="1">
    <citation type="submission" date="2019-07" db="EMBL/GenBank/DDBJ databases">
        <title>Genome sequencing of lignin-degrading bacterial isolates.</title>
        <authorList>
            <person name="Gladden J."/>
        </authorList>
    </citation>
    <scope>NUCLEOTIDE SEQUENCE [LARGE SCALE GENOMIC DNA]</scope>
    <source>
        <strain evidence="3 4">J19</strain>
    </source>
</reference>
<dbReference type="Gene3D" id="3.30.70.100">
    <property type="match status" value="1"/>
</dbReference>
<keyword evidence="3" id="KW-0560">Oxidoreductase</keyword>
<dbReference type="EMBL" id="VLJS01000063">
    <property type="protein sequence ID" value="TWH09636.1"/>
    <property type="molecule type" value="Genomic_DNA"/>
</dbReference>
<keyword evidence="3" id="KW-0503">Monooxygenase</keyword>
<feature type="domain" description="ABM" evidence="2">
    <location>
        <begin position="32"/>
        <end position="117"/>
    </location>
</feature>
<dbReference type="PROSITE" id="PS51725">
    <property type="entry name" value="ABM"/>
    <property type="match status" value="1"/>
</dbReference>
<name>A0A562DJ73_9GAMM</name>
<accession>A0A562DJ73</accession>
<dbReference type="RefSeq" id="WP_125076425.1">
    <property type="nucleotide sequence ID" value="NZ_VLJS01000063.1"/>
</dbReference>
<dbReference type="OrthoDB" id="5518280at2"/>
<evidence type="ECO:0000259" key="2">
    <source>
        <dbReference type="PROSITE" id="PS51725"/>
    </source>
</evidence>
<organism evidence="3 4">
    <name type="scientific">Pseudoxanthomonas taiwanensis J19</name>
    <dbReference type="NCBI Taxonomy" id="935569"/>
    <lineage>
        <taxon>Bacteria</taxon>
        <taxon>Pseudomonadati</taxon>
        <taxon>Pseudomonadota</taxon>
        <taxon>Gammaproteobacteria</taxon>
        <taxon>Lysobacterales</taxon>
        <taxon>Lysobacteraceae</taxon>
        <taxon>Pseudoxanthomonas</taxon>
    </lineage>
</organism>
<dbReference type="GO" id="GO:0004497">
    <property type="term" value="F:monooxygenase activity"/>
    <property type="evidence" value="ECO:0007669"/>
    <property type="project" value="UniProtKB-KW"/>
</dbReference>
<dbReference type="InterPro" id="IPR011008">
    <property type="entry name" value="Dimeric_a/b-barrel"/>
</dbReference>
<feature type="chain" id="PRO_5022158760" evidence="1">
    <location>
        <begin position="25"/>
        <end position="128"/>
    </location>
</feature>
<dbReference type="Proteomes" id="UP000321583">
    <property type="component" value="Unassembled WGS sequence"/>
</dbReference>
<dbReference type="Pfam" id="PF03992">
    <property type="entry name" value="ABM"/>
    <property type="match status" value="1"/>
</dbReference>
<dbReference type="InterPro" id="IPR007138">
    <property type="entry name" value="ABM_dom"/>
</dbReference>
<evidence type="ECO:0000256" key="1">
    <source>
        <dbReference type="SAM" id="SignalP"/>
    </source>
</evidence>
<feature type="signal peptide" evidence="1">
    <location>
        <begin position="1"/>
        <end position="24"/>
    </location>
</feature>
<sequence length="128" mass="13351">MHRRTFLTTLAAGLAAMPLAPALAAGGDASMHGLIGKLRAQPGQRGALAAILLESTTSMPGCLAYVVAEDTEDADALWITEVWDNAQSHQASLQLPAVRDAIARARPLIAGFDSHWITRPLGGVGLAD</sequence>
<gene>
    <name evidence="3" type="ORF">L613_003400000140</name>
</gene>